<protein>
    <submittedName>
        <fullName evidence="9">Outer membrane efflux protein</fullName>
    </submittedName>
</protein>
<evidence type="ECO:0000313" key="10">
    <source>
        <dbReference type="Proteomes" id="UP000317977"/>
    </source>
</evidence>
<keyword evidence="8" id="KW-0732">Signal</keyword>
<dbReference type="InterPro" id="IPR051906">
    <property type="entry name" value="TolC-like"/>
</dbReference>
<accession>A0A5C6EU34</accession>
<evidence type="ECO:0000256" key="3">
    <source>
        <dbReference type="ARBA" id="ARBA00022448"/>
    </source>
</evidence>
<dbReference type="GO" id="GO:0015562">
    <property type="term" value="F:efflux transmembrane transporter activity"/>
    <property type="evidence" value="ECO:0007669"/>
    <property type="project" value="InterPro"/>
</dbReference>
<evidence type="ECO:0000313" key="9">
    <source>
        <dbReference type="EMBL" id="TWU51607.1"/>
    </source>
</evidence>
<dbReference type="Proteomes" id="UP000317977">
    <property type="component" value="Unassembled WGS sequence"/>
</dbReference>
<evidence type="ECO:0000256" key="2">
    <source>
        <dbReference type="ARBA" id="ARBA00007613"/>
    </source>
</evidence>
<keyword evidence="6" id="KW-0472">Membrane</keyword>
<dbReference type="GO" id="GO:0015288">
    <property type="term" value="F:porin activity"/>
    <property type="evidence" value="ECO:0007669"/>
    <property type="project" value="TreeGrafter"/>
</dbReference>
<evidence type="ECO:0000256" key="1">
    <source>
        <dbReference type="ARBA" id="ARBA00004442"/>
    </source>
</evidence>
<dbReference type="PANTHER" id="PTHR30026">
    <property type="entry name" value="OUTER MEMBRANE PROTEIN TOLC"/>
    <property type="match status" value="1"/>
</dbReference>
<dbReference type="SUPFAM" id="SSF56954">
    <property type="entry name" value="Outer membrane efflux proteins (OEP)"/>
    <property type="match status" value="1"/>
</dbReference>
<evidence type="ECO:0000256" key="8">
    <source>
        <dbReference type="SAM" id="SignalP"/>
    </source>
</evidence>
<dbReference type="PANTHER" id="PTHR30026:SF23">
    <property type="entry name" value="TO APRF-PUTATIVE OUTER MEMBRANE EFFLUX PROTEIN OR SECRETED ALKALINE PHOSPHATASE-RELATED"/>
    <property type="match status" value="1"/>
</dbReference>
<comment type="caution">
    <text evidence="9">The sequence shown here is derived from an EMBL/GenBank/DDBJ whole genome shotgun (WGS) entry which is preliminary data.</text>
</comment>
<dbReference type="EMBL" id="SJPX01000003">
    <property type="protein sequence ID" value="TWU51607.1"/>
    <property type="molecule type" value="Genomic_DNA"/>
</dbReference>
<dbReference type="Gene3D" id="1.20.1600.10">
    <property type="entry name" value="Outer membrane efflux proteins (OEP)"/>
    <property type="match status" value="1"/>
</dbReference>
<evidence type="ECO:0000256" key="7">
    <source>
        <dbReference type="ARBA" id="ARBA00023237"/>
    </source>
</evidence>
<proteinExistence type="inferred from homology"/>
<keyword evidence="4" id="KW-1134">Transmembrane beta strand</keyword>
<reference evidence="9 10" key="1">
    <citation type="submission" date="2019-02" db="EMBL/GenBank/DDBJ databases">
        <title>Deep-cultivation of Planctomycetes and their phenomic and genomic characterization uncovers novel biology.</title>
        <authorList>
            <person name="Wiegand S."/>
            <person name="Jogler M."/>
            <person name="Boedeker C."/>
            <person name="Pinto D."/>
            <person name="Vollmers J."/>
            <person name="Rivas-Marin E."/>
            <person name="Kohn T."/>
            <person name="Peeters S.H."/>
            <person name="Heuer A."/>
            <person name="Rast P."/>
            <person name="Oberbeckmann S."/>
            <person name="Bunk B."/>
            <person name="Jeske O."/>
            <person name="Meyerdierks A."/>
            <person name="Storesund J.E."/>
            <person name="Kallscheuer N."/>
            <person name="Luecker S."/>
            <person name="Lage O.M."/>
            <person name="Pohl T."/>
            <person name="Merkel B.J."/>
            <person name="Hornburger P."/>
            <person name="Mueller R.-W."/>
            <person name="Bruemmer F."/>
            <person name="Labrenz M."/>
            <person name="Spormann A.M."/>
            <person name="Op Den Camp H."/>
            <person name="Overmann J."/>
            <person name="Amann R."/>
            <person name="Jetten M.S.M."/>
            <person name="Mascher T."/>
            <person name="Medema M.H."/>
            <person name="Devos D.P."/>
            <person name="Kaster A.-K."/>
            <person name="Ovreas L."/>
            <person name="Rohde M."/>
            <person name="Galperin M.Y."/>
            <person name="Jogler C."/>
        </authorList>
    </citation>
    <scope>NUCLEOTIDE SEQUENCE [LARGE SCALE GENOMIC DNA]</scope>
    <source>
        <strain evidence="9 10">Poly59</strain>
    </source>
</reference>
<evidence type="ECO:0000256" key="5">
    <source>
        <dbReference type="ARBA" id="ARBA00022692"/>
    </source>
</evidence>
<evidence type="ECO:0000256" key="4">
    <source>
        <dbReference type="ARBA" id="ARBA00022452"/>
    </source>
</evidence>
<keyword evidence="7" id="KW-0998">Cell outer membrane</keyword>
<dbReference type="GO" id="GO:0009279">
    <property type="term" value="C:cell outer membrane"/>
    <property type="evidence" value="ECO:0007669"/>
    <property type="project" value="UniProtKB-SubCell"/>
</dbReference>
<name>A0A5C6EU34_9BACT</name>
<dbReference type="Pfam" id="PF02321">
    <property type="entry name" value="OEP"/>
    <property type="match status" value="1"/>
</dbReference>
<comment type="similarity">
    <text evidence="2">Belongs to the outer membrane factor (OMF) (TC 1.B.17) family.</text>
</comment>
<comment type="subcellular location">
    <subcellularLocation>
        <location evidence="1">Cell outer membrane</location>
    </subcellularLocation>
</comment>
<dbReference type="OrthoDB" id="234964at2"/>
<dbReference type="AlphaFoldDB" id="A0A5C6EU34"/>
<keyword evidence="5" id="KW-0812">Transmembrane</keyword>
<evidence type="ECO:0000256" key="6">
    <source>
        <dbReference type="ARBA" id="ARBA00023136"/>
    </source>
</evidence>
<keyword evidence="3" id="KW-0813">Transport</keyword>
<organism evidence="9 10">
    <name type="scientific">Rubripirellula reticaptiva</name>
    <dbReference type="NCBI Taxonomy" id="2528013"/>
    <lineage>
        <taxon>Bacteria</taxon>
        <taxon>Pseudomonadati</taxon>
        <taxon>Planctomycetota</taxon>
        <taxon>Planctomycetia</taxon>
        <taxon>Pirellulales</taxon>
        <taxon>Pirellulaceae</taxon>
        <taxon>Rubripirellula</taxon>
    </lineage>
</organism>
<feature type="signal peptide" evidence="8">
    <location>
        <begin position="1"/>
        <end position="33"/>
    </location>
</feature>
<keyword evidence="10" id="KW-1185">Reference proteome</keyword>
<sequence precursor="true">MLEPMKTRFQRACLSSASLLAAAISLPPTVVTAQYSNAPATAESFQPYISNAASSDAAELSSMVNVGAIPTDYVPWWNNALASPMQPASTVTPVDVESLLIRTLEHSSQVKVFSDLPLIRQTAITEACAAFDWSAFMNTRWDDANDPVGNTLTTGGASRYENHQWTGTAGLARRNTLGGRFEVAQDLGHQNTNSTFFQPNNQGTSRIRLSYVQPLARGRGKVYNESLVVLAKIDTSVAKDEFSRQLQSHLLEVTRAYWGLYLERVSLLQKRRLLEMGEEIEVNLKARASVDVVGSQLLRVSAAVAERRSDLVRAEMAVRNAQDRILALVNDPEFALALNLEMIPTHLPTNDPTTLDIGDALSTALQSRPEVSQAIKQISAACIRLGMSRNELMPQFDFIGETYVAGLRGNSDIGGAWSDQFDTGRPSYAVGLQYQMPIHNRAAKARLTRRKLEVRQLQNQFRSTVETLLMETKVAAREVRTSQRDAQAKFASMVASNQRLDSVRQRWTHLPGKNQSVGLYLEDVLRAQAEVTANEYEFAKAQTTYNLSLMNLKRATGTLLQSEEIVEGTACLEGLPTTIVEKDMYRVSALSVQPVFESQPSESISPYQLESSGGMIETGLIE</sequence>
<gene>
    <name evidence="9" type="ORF">Poly59_32000</name>
</gene>
<feature type="chain" id="PRO_5022722168" evidence="8">
    <location>
        <begin position="34"/>
        <end position="622"/>
    </location>
</feature>
<dbReference type="InterPro" id="IPR003423">
    <property type="entry name" value="OMP_efflux"/>
</dbReference>
<dbReference type="GO" id="GO:1990281">
    <property type="term" value="C:efflux pump complex"/>
    <property type="evidence" value="ECO:0007669"/>
    <property type="project" value="TreeGrafter"/>
</dbReference>